<dbReference type="GO" id="GO:0005829">
    <property type="term" value="C:cytosol"/>
    <property type="evidence" value="ECO:0007669"/>
    <property type="project" value="TreeGrafter"/>
</dbReference>
<dbReference type="PANTHER" id="PTHR28629:SF4">
    <property type="entry name" value="TRIOKINASE_FMN CYCLASE"/>
    <property type="match status" value="1"/>
</dbReference>
<dbReference type="PANTHER" id="PTHR28629">
    <property type="entry name" value="TRIOKINASE/FMN CYCLASE"/>
    <property type="match status" value="1"/>
</dbReference>
<protein>
    <submittedName>
        <fullName evidence="2">PTS-dependent dihydroxyacetone kinase 2, dihydroxyacetone-binding subunit DhaK</fullName>
        <ecNumber evidence="2">2.7.1.121</ecNumber>
    </submittedName>
</protein>
<dbReference type="GO" id="GO:0047324">
    <property type="term" value="F:phosphoenolpyruvate-glycerone phosphotransferase activity"/>
    <property type="evidence" value="ECO:0007669"/>
    <property type="project" value="UniProtKB-EC"/>
</dbReference>
<proteinExistence type="predicted"/>
<keyword evidence="2" id="KW-0808">Transferase</keyword>
<dbReference type="GO" id="GO:0004371">
    <property type="term" value="F:glycerone kinase activity"/>
    <property type="evidence" value="ECO:0007669"/>
    <property type="project" value="InterPro"/>
</dbReference>
<name>A0A645CW54_9ZZZZ</name>
<accession>A0A645CW54</accession>
<organism evidence="2">
    <name type="scientific">bioreactor metagenome</name>
    <dbReference type="NCBI Taxonomy" id="1076179"/>
    <lineage>
        <taxon>unclassified sequences</taxon>
        <taxon>metagenomes</taxon>
        <taxon>ecological metagenomes</taxon>
    </lineage>
</organism>
<dbReference type="EC" id="2.7.1.121" evidence="2"/>
<dbReference type="PROSITE" id="PS51481">
    <property type="entry name" value="DHAK"/>
    <property type="match status" value="1"/>
</dbReference>
<dbReference type="InterPro" id="IPR004006">
    <property type="entry name" value="DhaK_dom"/>
</dbReference>
<keyword evidence="2" id="KW-0418">Kinase</keyword>
<dbReference type="SUPFAM" id="SSF82549">
    <property type="entry name" value="DAK1/DegV-like"/>
    <property type="match status" value="1"/>
</dbReference>
<gene>
    <name evidence="2" type="primary">dhaK-2_4</name>
    <name evidence="2" type="ORF">SDC9_128419</name>
</gene>
<reference evidence="2" key="1">
    <citation type="submission" date="2019-08" db="EMBL/GenBank/DDBJ databases">
        <authorList>
            <person name="Kucharzyk K."/>
            <person name="Murdoch R.W."/>
            <person name="Higgins S."/>
            <person name="Loffler F."/>
        </authorList>
    </citation>
    <scope>NUCLEOTIDE SEQUENCE</scope>
</reference>
<sequence length="121" mass="13608">MEYGLGIHGEPGIQRVGMEQADEIVTELLEALLRDSGIRAGDMVCTYVNGLGSTTLMELMIMNRKLHLLLKEKGIRVHNMDVNSLVTTMEMAGASITLMKMDDELQKYYDMPCSSPYYKKD</sequence>
<dbReference type="AlphaFoldDB" id="A0A645CW54"/>
<dbReference type="Gene3D" id="3.30.1180.20">
    <property type="entry name" value="Dihydroxyacetone kinase, domain 2"/>
    <property type="match status" value="1"/>
</dbReference>
<evidence type="ECO:0000313" key="2">
    <source>
        <dbReference type="EMBL" id="MPM81366.1"/>
    </source>
</evidence>
<dbReference type="InterPro" id="IPR050861">
    <property type="entry name" value="Dihydroxyacetone_Kinase"/>
</dbReference>
<comment type="caution">
    <text evidence="2">The sequence shown here is derived from an EMBL/GenBank/DDBJ whole genome shotgun (WGS) entry which is preliminary data.</text>
</comment>
<feature type="domain" description="DhaK" evidence="1">
    <location>
        <begin position="1"/>
        <end position="118"/>
    </location>
</feature>
<evidence type="ECO:0000259" key="1">
    <source>
        <dbReference type="PROSITE" id="PS51481"/>
    </source>
</evidence>
<dbReference type="EMBL" id="VSSQ01030729">
    <property type="protein sequence ID" value="MPM81366.1"/>
    <property type="molecule type" value="Genomic_DNA"/>
</dbReference>
<dbReference type="Pfam" id="PF02733">
    <property type="entry name" value="Dak1"/>
    <property type="match status" value="1"/>
</dbReference>
<dbReference type="GO" id="GO:0019563">
    <property type="term" value="P:glycerol catabolic process"/>
    <property type="evidence" value="ECO:0007669"/>
    <property type="project" value="TreeGrafter"/>
</dbReference>